<dbReference type="NCBIfam" id="TIGR01730">
    <property type="entry name" value="RND_mfp"/>
    <property type="match status" value="1"/>
</dbReference>
<gene>
    <name evidence="4" type="ORF">THMIRHAT_23640</name>
</gene>
<dbReference type="KEGG" id="tzo:THMIRHAT_23640"/>
<dbReference type="Pfam" id="PF25917">
    <property type="entry name" value="BSH_RND"/>
    <property type="match status" value="1"/>
</dbReference>
<reference evidence="5" key="1">
    <citation type="submission" date="2019-11" db="EMBL/GenBank/DDBJ databases">
        <title>Isolation and characterization of two novel species in the genus Thiomicrorhabdus.</title>
        <authorList>
            <person name="Mochizuki J."/>
            <person name="Kojima H."/>
            <person name="Fukui M."/>
        </authorList>
    </citation>
    <scope>NUCLEOTIDE SEQUENCE [LARGE SCALE GENOMIC DNA]</scope>
    <source>
        <strain evidence="5">AkT22</strain>
    </source>
</reference>
<accession>A0A6F8PRG5</accession>
<evidence type="ECO:0000256" key="1">
    <source>
        <dbReference type="ARBA" id="ARBA00009477"/>
    </source>
</evidence>
<proteinExistence type="inferred from homology"/>
<feature type="signal peptide" evidence="2">
    <location>
        <begin position="1"/>
        <end position="27"/>
    </location>
</feature>
<keyword evidence="2" id="KW-0732">Signal</keyword>
<organism evidence="4 5">
    <name type="scientific">Thiosulfativibrio zosterae</name>
    <dbReference type="NCBI Taxonomy" id="2675053"/>
    <lineage>
        <taxon>Bacteria</taxon>
        <taxon>Pseudomonadati</taxon>
        <taxon>Pseudomonadota</taxon>
        <taxon>Gammaproteobacteria</taxon>
        <taxon>Thiotrichales</taxon>
        <taxon>Piscirickettsiaceae</taxon>
        <taxon>Thiosulfativibrio</taxon>
    </lineage>
</organism>
<dbReference type="GO" id="GO:1990281">
    <property type="term" value="C:efflux pump complex"/>
    <property type="evidence" value="ECO:0007669"/>
    <property type="project" value="TreeGrafter"/>
</dbReference>
<feature type="chain" id="PRO_5026193287" evidence="2">
    <location>
        <begin position="28"/>
        <end position="394"/>
    </location>
</feature>
<evidence type="ECO:0000313" key="4">
    <source>
        <dbReference type="EMBL" id="BBP44618.1"/>
    </source>
</evidence>
<keyword evidence="5" id="KW-1185">Reference proteome</keyword>
<evidence type="ECO:0000313" key="5">
    <source>
        <dbReference type="Proteomes" id="UP000501466"/>
    </source>
</evidence>
<protein>
    <submittedName>
        <fullName evidence="4">Hemolysin D</fullName>
    </submittedName>
</protein>
<comment type="similarity">
    <text evidence="1">Belongs to the membrane fusion protein (MFP) (TC 8.A.1) family.</text>
</comment>
<dbReference type="Gene3D" id="2.40.50.100">
    <property type="match status" value="2"/>
</dbReference>
<evidence type="ECO:0000259" key="3">
    <source>
        <dbReference type="Pfam" id="PF25917"/>
    </source>
</evidence>
<dbReference type="InterPro" id="IPR006143">
    <property type="entry name" value="RND_pump_MFP"/>
</dbReference>
<sequence>MIRRRINPILFALMLGPSLLPSSQAFAEDIKTEVVQSAVYDRFVSLGGTVIPFKEVTITAQQAGQINYIAGIEGDNFKAGALLISTDDDILRAQRNAALAQWQQASYAFQNATTQYNRELWSPSNEKSMPGMALPGLMDQMFTKPMGNAIGVGDDKVDRRANELGALSKVKEAQAQMNQIKARIDEIDVRLSDTKSTAPFDGVIVKKMVEAGDSVQPGQPLMVFAKSNHLSVAVHVPVNLMMSIQKGAIFDARLADKRPIQVRVAQVFPVANNQQHTVLVKFDLPIGAPAAPGMYAEVAVQNASSQNQAFPVIPKSAMVKRGSLPTVFTVNEKNNQVEMKIVRLGKAAQNGYFIVLSGISANERIIVNPPSNIVSGWILNNGKLSPPNKTNQEL</sequence>
<dbReference type="Gene3D" id="1.10.287.470">
    <property type="entry name" value="Helix hairpin bin"/>
    <property type="match status" value="2"/>
</dbReference>
<dbReference type="RefSeq" id="WP_173292324.1">
    <property type="nucleotide sequence ID" value="NZ_AP021888.1"/>
</dbReference>
<dbReference type="PANTHER" id="PTHR30469">
    <property type="entry name" value="MULTIDRUG RESISTANCE PROTEIN MDTA"/>
    <property type="match status" value="1"/>
</dbReference>
<dbReference type="Gene3D" id="2.40.420.20">
    <property type="match status" value="1"/>
</dbReference>
<dbReference type="GO" id="GO:0015562">
    <property type="term" value="F:efflux transmembrane transporter activity"/>
    <property type="evidence" value="ECO:0007669"/>
    <property type="project" value="TreeGrafter"/>
</dbReference>
<evidence type="ECO:0000256" key="2">
    <source>
        <dbReference type="SAM" id="SignalP"/>
    </source>
</evidence>
<dbReference type="InterPro" id="IPR058625">
    <property type="entry name" value="MdtA-like_BSH"/>
</dbReference>
<dbReference type="SUPFAM" id="SSF111369">
    <property type="entry name" value="HlyD-like secretion proteins"/>
    <property type="match status" value="2"/>
</dbReference>
<dbReference type="PANTHER" id="PTHR30469:SF15">
    <property type="entry name" value="HLYD FAMILY OF SECRETION PROTEINS"/>
    <property type="match status" value="1"/>
</dbReference>
<dbReference type="Gene3D" id="2.40.30.170">
    <property type="match status" value="1"/>
</dbReference>
<dbReference type="EMBL" id="AP021888">
    <property type="protein sequence ID" value="BBP44618.1"/>
    <property type="molecule type" value="Genomic_DNA"/>
</dbReference>
<feature type="domain" description="Multidrug resistance protein MdtA-like barrel-sandwich hybrid" evidence="3">
    <location>
        <begin position="55"/>
        <end position="221"/>
    </location>
</feature>
<dbReference type="AlphaFoldDB" id="A0A6F8PRG5"/>
<name>A0A6F8PRG5_9GAMM</name>
<dbReference type="Proteomes" id="UP000501466">
    <property type="component" value="Chromosome"/>
</dbReference>